<proteinExistence type="predicted"/>
<dbReference type="AlphaFoldDB" id="A0A8T0I0W8"/>
<protein>
    <recommendedName>
        <fullName evidence="4">Lipoprotein</fullName>
    </recommendedName>
</protein>
<dbReference type="Proteomes" id="UP000822688">
    <property type="component" value="Chromosome 5"/>
</dbReference>
<keyword evidence="3" id="KW-1185">Reference proteome</keyword>
<dbReference type="EMBL" id="CM026425">
    <property type="protein sequence ID" value="KAG0577094.1"/>
    <property type="molecule type" value="Genomic_DNA"/>
</dbReference>
<comment type="caution">
    <text evidence="2">The sequence shown here is derived from an EMBL/GenBank/DDBJ whole genome shotgun (WGS) entry which is preliminary data.</text>
</comment>
<evidence type="ECO:0008006" key="4">
    <source>
        <dbReference type="Google" id="ProtNLM"/>
    </source>
</evidence>
<reference evidence="2" key="1">
    <citation type="submission" date="2020-06" db="EMBL/GenBank/DDBJ databases">
        <title>WGS assembly of Ceratodon purpureus strain R40.</title>
        <authorList>
            <person name="Carey S.B."/>
            <person name="Jenkins J."/>
            <person name="Shu S."/>
            <person name="Lovell J.T."/>
            <person name="Sreedasyam A."/>
            <person name="Maumus F."/>
            <person name="Tiley G.P."/>
            <person name="Fernandez-Pozo N."/>
            <person name="Barry K."/>
            <person name="Chen C."/>
            <person name="Wang M."/>
            <person name="Lipzen A."/>
            <person name="Daum C."/>
            <person name="Saski C.A."/>
            <person name="Payton A.C."/>
            <person name="Mcbreen J.C."/>
            <person name="Conrad R.E."/>
            <person name="Kollar L.M."/>
            <person name="Olsson S."/>
            <person name="Huttunen S."/>
            <person name="Landis J.B."/>
            <person name="Wickett N.J."/>
            <person name="Johnson M.G."/>
            <person name="Rensing S.A."/>
            <person name="Grimwood J."/>
            <person name="Schmutz J."/>
            <person name="Mcdaniel S.F."/>
        </authorList>
    </citation>
    <scope>NUCLEOTIDE SEQUENCE</scope>
    <source>
        <strain evidence="2">R40</strain>
    </source>
</reference>
<accession>A0A8T0I0W8</accession>
<organism evidence="2 3">
    <name type="scientific">Ceratodon purpureus</name>
    <name type="common">Fire moss</name>
    <name type="synonym">Dicranum purpureum</name>
    <dbReference type="NCBI Taxonomy" id="3225"/>
    <lineage>
        <taxon>Eukaryota</taxon>
        <taxon>Viridiplantae</taxon>
        <taxon>Streptophyta</taxon>
        <taxon>Embryophyta</taxon>
        <taxon>Bryophyta</taxon>
        <taxon>Bryophytina</taxon>
        <taxon>Bryopsida</taxon>
        <taxon>Dicranidae</taxon>
        <taxon>Pseudoditrichales</taxon>
        <taxon>Ditrichaceae</taxon>
        <taxon>Ceratodon</taxon>
    </lineage>
</organism>
<evidence type="ECO:0000313" key="3">
    <source>
        <dbReference type="Proteomes" id="UP000822688"/>
    </source>
</evidence>
<keyword evidence="1" id="KW-0732">Signal</keyword>
<feature type="chain" id="PRO_5035917228" description="Lipoprotein" evidence="1">
    <location>
        <begin position="21"/>
        <end position="43"/>
    </location>
</feature>
<gene>
    <name evidence="2" type="ORF">KC19_5G130200</name>
</gene>
<name>A0A8T0I0W8_CERPU</name>
<dbReference type="PROSITE" id="PS51257">
    <property type="entry name" value="PROKAR_LIPOPROTEIN"/>
    <property type="match status" value="1"/>
</dbReference>
<feature type="signal peptide" evidence="1">
    <location>
        <begin position="1"/>
        <end position="20"/>
    </location>
</feature>
<evidence type="ECO:0000256" key="1">
    <source>
        <dbReference type="SAM" id="SignalP"/>
    </source>
</evidence>
<evidence type="ECO:0000313" key="2">
    <source>
        <dbReference type="EMBL" id="KAG0577094.1"/>
    </source>
</evidence>
<sequence length="43" mass="4802">MLRKKCTLSVKPSWCTLVSLTILLSCDDEQDAGISLHAIFYNS</sequence>